<accession>A0A7G1HY04</accession>
<dbReference type="GO" id="GO:0008236">
    <property type="term" value="F:serine-type peptidase activity"/>
    <property type="evidence" value="ECO:0007669"/>
    <property type="project" value="InterPro"/>
</dbReference>
<dbReference type="KEGG" id="copr:Cop2CBH44_17740"/>
<dbReference type="PANTHER" id="PTHR48081">
    <property type="entry name" value="AB HYDROLASE SUPERFAMILY PROTEIN C4A8.06C"/>
    <property type="match status" value="1"/>
</dbReference>
<dbReference type="Gene3D" id="3.40.50.1820">
    <property type="entry name" value="alpha/beta hydrolase"/>
    <property type="match status" value="1"/>
</dbReference>
<evidence type="ECO:0000259" key="2">
    <source>
        <dbReference type="Pfam" id="PF00326"/>
    </source>
</evidence>
<dbReference type="InterPro" id="IPR001375">
    <property type="entry name" value="Peptidase_S9_cat"/>
</dbReference>
<dbReference type="PANTHER" id="PTHR48081:SF6">
    <property type="entry name" value="PEPTIDASE S9 PROLYL OLIGOPEPTIDASE CATALYTIC DOMAIN-CONTAINING PROTEIN"/>
    <property type="match status" value="1"/>
</dbReference>
<protein>
    <recommendedName>
        <fullName evidence="2">Peptidase S9 prolyl oligopeptidase catalytic domain-containing protein</fullName>
    </recommendedName>
</protein>
<dbReference type="AlphaFoldDB" id="A0A7G1HY04"/>
<dbReference type="InterPro" id="IPR050300">
    <property type="entry name" value="GDXG_lipolytic_enzyme"/>
</dbReference>
<evidence type="ECO:0000256" key="1">
    <source>
        <dbReference type="ARBA" id="ARBA00022801"/>
    </source>
</evidence>
<evidence type="ECO:0000313" key="3">
    <source>
        <dbReference type="EMBL" id="BCI63421.1"/>
    </source>
</evidence>
<dbReference type="SUPFAM" id="SSF53474">
    <property type="entry name" value="alpha/beta-Hydrolases"/>
    <property type="match status" value="1"/>
</dbReference>
<evidence type="ECO:0000313" key="4">
    <source>
        <dbReference type="Proteomes" id="UP000594042"/>
    </source>
</evidence>
<dbReference type="InterPro" id="IPR029058">
    <property type="entry name" value="AB_hydrolase_fold"/>
</dbReference>
<feature type="domain" description="Peptidase S9 prolyl oligopeptidase catalytic" evidence="2">
    <location>
        <begin position="1"/>
        <end position="138"/>
    </location>
</feature>
<proteinExistence type="predicted"/>
<dbReference type="EMBL" id="AP023322">
    <property type="protein sequence ID" value="BCI63421.1"/>
    <property type="molecule type" value="Genomic_DNA"/>
</dbReference>
<keyword evidence="1" id="KW-0378">Hydrolase</keyword>
<reference evidence="4" key="1">
    <citation type="submission" date="2020-07" db="EMBL/GenBank/DDBJ databases">
        <title>Complete genome sequencing of Coprobacter sp. strain 2CBH44.</title>
        <authorList>
            <person name="Sakamoto M."/>
            <person name="Murakami T."/>
            <person name="Mori H."/>
        </authorList>
    </citation>
    <scope>NUCLEOTIDE SEQUENCE [LARGE SCALE GENOMIC DNA]</scope>
    <source>
        <strain evidence="4">2CBH44</strain>
    </source>
</reference>
<sequence>MGSSAGGHLAATLSTHHTIQNRPAFQILLYPVISMDTTITHLGSYHQLLGAHPSKALVNLYSNELQVNTQTPPTFITLCHDDKTVSPENSIRYYQALLQNNISAEMHIYPKGGHGFAFNENFKYINPLLTSLKYWLSNTLKNL</sequence>
<name>A0A7G1HY04_9BACT</name>
<keyword evidence="4" id="KW-1185">Reference proteome</keyword>
<gene>
    <name evidence="3" type="ORF">Cop2CBH44_17740</name>
</gene>
<dbReference type="Proteomes" id="UP000594042">
    <property type="component" value="Chromosome"/>
</dbReference>
<dbReference type="GO" id="GO:0006508">
    <property type="term" value="P:proteolysis"/>
    <property type="evidence" value="ECO:0007669"/>
    <property type="project" value="InterPro"/>
</dbReference>
<organism evidence="3 4">
    <name type="scientific">Coprobacter secundus subsp. similis</name>
    <dbReference type="NCBI Taxonomy" id="2751153"/>
    <lineage>
        <taxon>Bacteria</taxon>
        <taxon>Pseudomonadati</taxon>
        <taxon>Bacteroidota</taxon>
        <taxon>Bacteroidia</taxon>
        <taxon>Bacteroidales</taxon>
        <taxon>Barnesiellaceae</taxon>
        <taxon>Coprobacter</taxon>
    </lineage>
</organism>
<dbReference type="Pfam" id="PF00326">
    <property type="entry name" value="Peptidase_S9"/>
    <property type="match status" value="1"/>
</dbReference>